<evidence type="ECO:0000313" key="1">
    <source>
        <dbReference type="EMBL" id="KKK48974.1"/>
    </source>
</evidence>
<feature type="non-terminal residue" evidence="1">
    <location>
        <position position="1"/>
    </location>
</feature>
<comment type="caution">
    <text evidence="1">The sequence shown here is derived from an EMBL/GenBank/DDBJ whole genome shotgun (WGS) entry which is preliminary data.</text>
</comment>
<dbReference type="SUPFAM" id="SSF53850">
    <property type="entry name" value="Periplasmic binding protein-like II"/>
    <property type="match status" value="1"/>
</dbReference>
<proteinExistence type="predicted"/>
<dbReference type="EMBL" id="LAZR01068793">
    <property type="protein sequence ID" value="KKK48974.1"/>
    <property type="molecule type" value="Genomic_DNA"/>
</dbReference>
<organism evidence="1">
    <name type="scientific">marine sediment metagenome</name>
    <dbReference type="NCBI Taxonomy" id="412755"/>
    <lineage>
        <taxon>unclassified sequences</taxon>
        <taxon>metagenomes</taxon>
        <taxon>ecological metagenomes</taxon>
    </lineage>
</organism>
<reference evidence="1" key="1">
    <citation type="journal article" date="2015" name="Nature">
        <title>Complex archaea that bridge the gap between prokaryotes and eukaryotes.</title>
        <authorList>
            <person name="Spang A."/>
            <person name="Saw J.H."/>
            <person name="Jorgensen S.L."/>
            <person name="Zaremba-Niedzwiedzka K."/>
            <person name="Martijn J."/>
            <person name="Lind A.E."/>
            <person name="van Eijk R."/>
            <person name="Schleper C."/>
            <person name="Guy L."/>
            <person name="Ettema T.J."/>
        </authorList>
    </citation>
    <scope>NUCLEOTIDE SEQUENCE</scope>
</reference>
<dbReference type="Gene3D" id="3.10.105.10">
    <property type="entry name" value="Dipeptide-binding Protein, Domain 3"/>
    <property type="match status" value="1"/>
</dbReference>
<dbReference type="AlphaFoldDB" id="A0A0F8Y476"/>
<accession>A0A0F8Y476</accession>
<evidence type="ECO:0008006" key="2">
    <source>
        <dbReference type="Google" id="ProtNLM"/>
    </source>
</evidence>
<gene>
    <name evidence="1" type="ORF">LCGC14_3139750</name>
</gene>
<protein>
    <recommendedName>
        <fullName evidence="2">Solute-binding protein family 5 domain-containing protein</fullName>
    </recommendedName>
</protein>
<sequence>EGYRLGPDGKELTVLLYHNSGWQDRLDIHELVQEYWGNVGIRMSIKTVGGHVIYPAFETGKFDLMYWHMDGVLDVRMPTMPYAFVPMDKRTIWGPKWSRAYLSGKPVTDAPKAVRDLYVWYEKMQQAPTRAERIRYGKKILRSQAENLWSIGTVSMPPHITIANQSLRNCPEVAPAAWDTFYAAPLPPEAFWFDDPARRNETLRRK</sequence>
<name>A0A0F8Y476_9ZZZZ</name>